<feature type="transmembrane region" description="Helical" evidence="1">
    <location>
        <begin position="22"/>
        <end position="46"/>
    </location>
</feature>
<keyword evidence="3" id="KW-1185">Reference proteome</keyword>
<dbReference type="EMBL" id="REGN01003479">
    <property type="protein sequence ID" value="RNA22377.1"/>
    <property type="molecule type" value="Genomic_DNA"/>
</dbReference>
<evidence type="ECO:0000313" key="3">
    <source>
        <dbReference type="Proteomes" id="UP000276133"/>
    </source>
</evidence>
<dbReference type="OrthoDB" id="10356512at2759"/>
<dbReference type="AlphaFoldDB" id="A0A3M7RFT8"/>
<comment type="caution">
    <text evidence="2">The sequence shown here is derived from an EMBL/GenBank/DDBJ whole genome shotgun (WGS) entry which is preliminary data.</text>
</comment>
<reference evidence="2 3" key="1">
    <citation type="journal article" date="2018" name="Sci. Rep.">
        <title>Genomic signatures of local adaptation to the degree of environmental predictability in rotifers.</title>
        <authorList>
            <person name="Franch-Gras L."/>
            <person name="Hahn C."/>
            <person name="Garcia-Roger E.M."/>
            <person name="Carmona M.J."/>
            <person name="Serra M."/>
            <person name="Gomez A."/>
        </authorList>
    </citation>
    <scope>NUCLEOTIDE SEQUENCE [LARGE SCALE GENOMIC DNA]</scope>
    <source>
        <strain evidence="2">HYR1</strain>
    </source>
</reference>
<protein>
    <submittedName>
        <fullName evidence="2">Uncharacterized protein</fullName>
    </submittedName>
</protein>
<sequence length="91" mass="10664">MREYAFDSDSGMKEVQLGSEAWFKLLALISFLCALVVNAILVWLLVCRQSRIRYTDLEIKEAAIKNYKTPFRKRLKRVLFGRKRLSQTASY</sequence>
<evidence type="ECO:0000256" key="1">
    <source>
        <dbReference type="SAM" id="Phobius"/>
    </source>
</evidence>
<keyword evidence="1" id="KW-0472">Membrane</keyword>
<dbReference type="Proteomes" id="UP000276133">
    <property type="component" value="Unassembled WGS sequence"/>
</dbReference>
<proteinExistence type="predicted"/>
<organism evidence="2 3">
    <name type="scientific">Brachionus plicatilis</name>
    <name type="common">Marine rotifer</name>
    <name type="synonym">Brachionus muelleri</name>
    <dbReference type="NCBI Taxonomy" id="10195"/>
    <lineage>
        <taxon>Eukaryota</taxon>
        <taxon>Metazoa</taxon>
        <taxon>Spiralia</taxon>
        <taxon>Gnathifera</taxon>
        <taxon>Rotifera</taxon>
        <taxon>Eurotatoria</taxon>
        <taxon>Monogononta</taxon>
        <taxon>Pseudotrocha</taxon>
        <taxon>Ploima</taxon>
        <taxon>Brachionidae</taxon>
        <taxon>Brachionus</taxon>
    </lineage>
</organism>
<keyword evidence="1" id="KW-0812">Transmembrane</keyword>
<name>A0A3M7RFT8_BRAPC</name>
<gene>
    <name evidence="2" type="ORF">BpHYR1_000294</name>
</gene>
<evidence type="ECO:0000313" key="2">
    <source>
        <dbReference type="EMBL" id="RNA22377.1"/>
    </source>
</evidence>
<keyword evidence="1" id="KW-1133">Transmembrane helix</keyword>
<accession>A0A3M7RFT8</accession>